<dbReference type="InterPro" id="IPR036689">
    <property type="entry name" value="ESAT-6-like_sf"/>
</dbReference>
<feature type="compositionally biased region" description="Low complexity" evidence="2">
    <location>
        <begin position="7"/>
        <end position="16"/>
    </location>
</feature>
<evidence type="ECO:0000256" key="2">
    <source>
        <dbReference type="SAM" id="MobiDB-lite"/>
    </source>
</evidence>
<accession>A0A0M2XIJ6</accession>
<reference evidence="4 6" key="2">
    <citation type="submission" date="2019-11" db="EMBL/GenBank/DDBJ databases">
        <title>FDA dAtabase for Regulatory Grade micrObial Sequences (FDA-ARGOS): Supporting development and validation of Infectious Disease Dx tests.</title>
        <authorList>
            <person name="Kerrigan L."/>
            <person name="Long C."/>
            <person name="Tallon L."/>
            <person name="Sadzewicz L."/>
            <person name="Vavikolanu K."/>
            <person name="Mehta A."/>
            <person name="Aluvathingal J."/>
            <person name="Nadendla S."/>
            <person name="Yan Y."/>
            <person name="Sichtig H."/>
        </authorList>
    </citation>
    <scope>NUCLEOTIDE SEQUENCE [LARGE SCALE GENOMIC DNA]</scope>
    <source>
        <strain evidence="4 6">FDAARGOS_674</strain>
    </source>
</reference>
<dbReference type="InterPro" id="IPR010310">
    <property type="entry name" value="T7SS_ESAT-6-like"/>
</dbReference>
<dbReference type="GeneID" id="95320434"/>
<dbReference type="EMBL" id="CP046322">
    <property type="protein sequence ID" value="QGS34822.1"/>
    <property type="molecule type" value="Genomic_DNA"/>
</dbReference>
<evidence type="ECO:0000313" key="6">
    <source>
        <dbReference type="Proteomes" id="UP000426857"/>
    </source>
</evidence>
<sequence>MNGGVFTTESSTMTTTAGDVDGVNQEVSGELARLRGVVDGLAGDWKGQAKLAFDDVMLRWDEAAAKLSGALTDIAENIRANAGSFDAGEESGAADFNRVGAAGGGLLNL</sequence>
<feature type="region of interest" description="Disordered" evidence="2">
    <location>
        <begin position="1"/>
        <end position="21"/>
    </location>
</feature>
<evidence type="ECO:0000313" key="3">
    <source>
        <dbReference type="EMBL" id="PMC61651.1"/>
    </source>
</evidence>
<dbReference type="Proteomes" id="UP000235363">
    <property type="component" value="Unassembled WGS sequence"/>
</dbReference>
<dbReference type="OrthoDB" id="4554345at2"/>
<dbReference type="NCBIfam" id="TIGR03930">
    <property type="entry name" value="WXG100_ESAT6"/>
    <property type="match status" value="1"/>
</dbReference>
<dbReference type="STRING" id="1725.WU86_08155"/>
<name>A0A0M2XIJ6_9CORY</name>
<dbReference type="Proteomes" id="UP000426857">
    <property type="component" value="Chromosome"/>
</dbReference>
<organism evidence="3 5">
    <name type="scientific">Corynebacterium xerosis</name>
    <dbReference type="NCBI Taxonomy" id="1725"/>
    <lineage>
        <taxon>Bacteria</taxon>
        <taxon>Bacillati</taxon>
        <taxon>Actinomycetota</taxon>
        <taxon>Actinomycetes</taxon>
        <taxon>Mycobacteriales</taxon>
        <taxon>Corynebacteriaceae</taxon>
        <taxon>Corynebacterium</taxon>
    </lineage>
</organism>
<reference evidence="3 5" key="1">
    <citation type="submission" date="2017-09" db="EMBL/GenBank/DDBJ databases">
        <title>Bacterial strain isolated from the female urinary microbiota.</title>
        <authorList>
            <person name="Thomas-White K."/>
            <person name="Kumar N."/>
            <person name="Forster S."/>
            <person name="Putonti C."/>
            <person name="Lawley T."/>
            <person name="Wolfe A.J."/>
        </authorList>
    </citation>
    <scope>NUCLEOTIDE SEQUENCE [LARGE SCALE GENOMIC DNA]</scope>
    <source>
        <strain evidence="3 5">UMB0908</strain>
    </source>
</reference>
<dbReference type="AlphaFoldDB" id="A0A0M2XIJ6"/>
<dbReference type="Gene3D" id="1.10.287.1060">
    <property type="entry name" value="ESAT-6-like"/>
    <property type="match status" value="1"/>
</dbReference>
<dbReference type="EMBL" id="PNHF01000024">
    <property type="protein sequence ID" value="PMC61651.1"/>
    <property type="molecule type" value="Genomic_DNA"/>
</dbReference>
<dbReference type="SUPFAM" id="SSF140453">
    <property type="entry name" value="EsxAB dimer-like"/>
    <property type="match status" value="1"/>
</dbReference>
<gene>
    <name evidence="3" type="ORF">CJ204_10130</name>
    <name evidence="4" type="ORF">FOB82_07490</name>
</gene>
<evidence type="ECO:0000256" key="1">
    <source>
        <dbReference type="RuleBase" id="RU362001"/>
    </source>
</evidence>
<proteinExistence type="inferred from homology"/>
<evidence type="ECO:0000313" key="4">
    <source>
        <dbReference type="EMBL" id="QGS34822.1"/>
    </source>
</evidence>
<dbReference type="RefSeq" id="WP_046650825.1">
    <property type="nucleotide sequence ID" value="NZ_CP032788.1"/>
</dbReference>
<comment type="similarity">
    <text evidence="1">Belongs to the WXG100 family.</text>
</comment>
<dbReference type="Pfam" id="PF06013">
    <property type="entry name" value="WXG100"/>
    <property type="match status" value="1"/>
</dbReference>
<evidence type="ECO:0000313" key="5">
    <source>
        <dbReference type="Proteomes" id="UP000235363"/>
    </source>
</evidence>
<protein>
    <recommendedName>
        <fullName evidence="1">ESAT-6-like protein</fullName>
    </recommendedName>
</protein>
<dbReference type="KEGG" id="cxe:FOB82_07490"/>